<dbReference type="Gene3D" id="3.40.50.1820">
    <property type="entry name" value="alpha/beta hydrolase"/>
    <property type="match status" value="1"/>
</dbReference>
<evidence type="ECO:0000256" key="5">
    <source>
        <dbReference type="SAM" id="MobiDB-lite"/>
    </source>
</evidence>
<evidence type="ECO:0000313" key="7">
    <source>
        <dbReference type="EMBL" id="BAX93337.1"/>
    </source>
</evidence>
<accession>A0A1Z4EK37</accession>
<feature type="compositionally biased region" description="Polar residues" evidence="5">
    <location>
        <begin position="230"/>
        <end position="239"/>
    </location>
</feature>
<comment type="similarity">
    <text evidence="1">Belongs to the cutinase family.</text>
</comment>
<protein>
    <submittedName>
        <fullName evidence="7">Cutinase</fullName>
    </submittedName>
</protein>
<dbReference type="AlphaFoldDB" id="A0A1Z4EK37"/>
<evidence type="ECO:0000256" key="2">
    <source>
        <dbReference type="ARBA" id="ARBA00022487"/>
    </source>
</evidence>
<evidence type="ECO:0000256" key="1">
    <source>
        <dbReference type="ARBA" id="ARBA00007534"/>
    </source>
</evidence>
<keyword evidence="8" id="KW-1185">Reference proteome</keyword>
<dbReference type="SMART" id="SM01110">
    <property type="entry name" value="Cutinase"/>
    <property type="match status" value="1"/>
</dbReference>
<dbReference type="Pfam" id="PF01083">
    <property type="entry name" value="Cutinase"/>
    <property type="match status" value="1"/>
</dbReference>
<reference evidence="8" key="1">
    <citation type="submission" date="2017-06" db="EMBL/GenBank/DDBJ databases">
        <title>Complete Genome Sequence of Mycobacterium shigaense.</title>
        <authorList>
            <person name="Fukano H."/>
            <person name="Yoshida M."/>
            <person name="Kazumi Y."/>
            <person name="Ogura Y."/>
            <person name="Mitarai S."/>
            <person name="Hayashi T."/>
            <person name="Hoshino Y."/>
        </authorList>
    </citation>
    <scope>NUCLEOTIDE SEQUENCE [LARGE SCALE GENOMIC DNA]</scope>
    <source>
        <strain evidence="8">UN-152</strain>
    </source>
</reference>
<feature type="signal peptide" evidence="6">
    <location>
        <begin position="1"/>
        <end position="38"/>
    </location>
</feature>
<dbReference type="PANTHER" id="PTHR33630">
    <property type="entry name" value="CUTINASE RV1984C-RELATED-RELATED"/>
    <property type="match status" value="1"/>
</dbReference>
<evidence type="ECO:0000256" key="4">
    <source>
        <dbReference type="ARBA" id="ARBA00023157"/>
    </source>
</evidence>
<dbReference type="PANTHER" id="PTHR33630:SF9">
    <property type="entry name" value="CUTINASE 4"/>
    <property type="match status" value="1"/>
</dbReference>
<evidence type="ECO:0000256" key="3">
    <source>
        <dbReference type="ARBA" id="ARBA00022801"/>
    </source>
</evidence>
<dbReference type="Proteomes" id="UP000217736">
    <property type="component" value="Chromosome"/>
</dbReference>
<keyword evidence="6" id="KW-0732">Signal</keyword>
<dbReference type="InterPro" id="IPR000675">
    <property type="entry name" value="Cutinase/axe"/>
</dbReference>
<organism evidence="7 8">
    <name type="scientific">Mycobacterium shigaense</name>
    <dbReference type="NCBI Taxonomy" id="722731"/>
    <lineage>
        <taxon>Bacteria</taxon>
        <taxon>Bacillati</taxon>
        <taxon>Actinomycetota</taxon>
        <taxon>Actinomycetes</taxon>
        <taxon>Mycobacteriales</taxon>
        <taxon>Mycobacteriaceae</taxon>
        <taxon>Mycobacterium</taxon>
        <taxon>Mycobacterium simiae complex</taxon>
    </lineage>
</organism>
<dbReference type="SUPFAM" id="SSF53474">
    <property type="entry name" value="alpha/beta-Hydrolases"/>
    <property type="match status" value="1"/>
</dbReference>
<name>A0A1Z4EK37_9MYCO</name>
<keyword evidence="2" id="KW-0719">Serine esterase</keyword>
<dbReference type="KEGG" id="mshg:MSG_03199"/>
<gene>
    <name evidence="7" type="ORF">MSG_03199</name>
</gene>
<feature type="region of interest" description="Disordered" evidence="5">
    <location>
        <begin position="229"/>
        <end position="249"/>
    </location>
</feature>
<dbReference type="InterPro" id="IPR029058">
    <property type="entry name" value="AB_hydrolase_fold"/>
</dbReference>
<feature type="chain" id="PRO_5043691408" evidence="6">
    <location>
        <begin position="39"/>
        <end position="249"/>
    </location>
</feature>
<keyword evidence="4" id="KW-1015">Disulfide bond</keyword>
<dbReference type="GO" id="GO:0052689">
    <property type="term" value="F:carboxylic ester hydrolase activity"/>
    <property type="evidence" value="ECO:0007669"/>
    <property type="project" value="UniProtKB-KW"/>
</dbReference>
<dbReference type="EMBL" id="AP018164">
    <property type="protein sequence ID" value="BAX93337.1"/>
    <property type="molecule type" value="Genomic_DNA"/>
</dbReference>
<dbReference type="RefSeq" id="WP_096441067.1">
    <property type="nucleotide sequence ID" value="NZ_AP018164.1"/>
</dbReference>
<dbReference type="OrthoDB" id="3690529at2"/>
<sequence>MGTYRGMITGHLTRLATPLVLTACSLGGAALVPAVASAEPCPDVQVVFARGTGEDPGVGPTGQAFVDQLRAREPGKSVEVYPVNYPASNEWSTGLDGIRDAGAHVVSEAGACPNTKMVLGGYSQGAAVMGFVTSAAVPDGIDPATVPKPLSPDIANHVAAVVLFGMPNVRAMNFLDQPPVVIGPTYQAKTIKVCAPEDPVCSDGLNFSAHDTYADDSNIVDKGTDFAANRLNSSPSTPATVVHSHDPEA</sequence>
<keyword evidence="3" id="KW-0378">Hydrolase</keyword>
<proteinExistence type="inferred from homology"/>
<evidence type="ECO:0000256" key="6">
    <source>
        <dbReference type="SAM" id="SignalP"/>
    </source>
</evidence>
<evidence type="ECO:0000313" key="8">
    <source>
        <dbReference type="Proteomes" id="UP000217736"/>
    </source>
</evidence>